<accession>A0A0H5SH18</accession>
<dbReference type="CDD" id="cd04301">
    <property type="entry name" value="NAT_SF"/>
    <property type="match status" value="1"/>
</dbReference>
<dbReference type="PANTHER" id="PTHR31435">
    <property type="entry name" value="PROTEIN NATD1"/>
    <property type="match status" value="1"/>
</dbReference>
<keyword evidence="4" id="KW-1185">Reference proteome</keyword>
<feature type="domain" description="N-acetyltransferase" evidence="1">
    <location>
        <begin position="1"/>
        <end position="90"/>
    </location>
</feature>
<dbReference type="Pfam" id="PF14542">
    <property type="entry name" value="Acetyltransf_CG"/>
    <property type="match status" value="1"/>
</dbReference>
<dbReference type="InterPro" id="IPR045057">
    <property type="entry name" value="Gcn5-rel_NAT"/>
</dbReference>
<dbReference type="PANTHER" id="PTHR31435:SF10">
    <property type="entry name" value="BSR4717 PROTEIN"/>
    <property type="match status" value="1"/>
</dbReference>
<dbReference type="RefSeq" id="WP_103202195.1">
    <property type="nucleotide sequence ID" value="NZ_CVTD020000010.1"/>
</dbReference>
<evidence type="ECO:0000313" key="4">
    <source>
        <dbReference type="Proteomes" id="UP000236497"/>
    </source>
</evidence>
<dbReference type="Gene3D" id="3.40.630.30">
    <property type="match status" value="1"/>
</dbReference>
<dbReference type="PROSITE" id="PS51729">
    <property type="entry name" value="GNAT_YJDJ"/>
    <property type="match status" value="1"/>
</dbReference>
<dbReference type="PROSITE" id="PS51186">
    <property type="entry name" value="GNAT"/>
    <property type="match status" value="1"/>
</dbReference>
<reference evidence="3 4" key="1">
    <citation type="submission" date="2015-06" db="EMBL/GenBank/DDBJ databases">
        <authorList>
            <person name="Wibberg Daniel"/>
        </authorList>
    </citation>
    <scope>NUCLEOTIDE SEQUENCE [LARGE SCALE GENOMIC DNA]</scope>
    <source>
        <strain evidence="3 4">T3/55T</strain>
    </source>
</reference>
<sequence length="90" mass="10306">MEIKKGNRCFYIGESEKKPLAIITYVPTGENLITVDHTYVSDQLAGQGVGKRLLHELTEWARKENLKIIPQCSFVKAQMEKNKEYHDLLG</sequence>
<dbReference type="InterPro" id="IPR000182">
    <property type="entry name" value="GNAT_dom"/>
</dbReference>
<dbReference type="Proteomes" id="UP000236497">
    <property type="component" value="Unassembled WGS sequence"/>
</dbReference>
<evidence type="ECO:0000259" key="1">
    <source>
        <dbReference type="PROSITE" id="PS51186"/>
    </source>
</evidence>
<dbReference type="OrthoDB" id="9793389at2"/>
<protein>
    <submittedName>
        <fullName evidence="3">Uncharacterized protein</fullName>
    </submittedName>
</protein>
<name>A0A0H5SH18_HERHM</name>
<dbReference type="SUPFAM" id="SSF55729">
    <property type="entry name" value="Acyl-CoA N-acyltransferases (Nat)"/>
    <property type="match status" value="1"/>
</dbReference>
<proteinExistence type="predicted"/>
<evidence type="ECO:0000259" key="2">
    <source>
        <dbReference type="PROSITE" id="PS51729"/>
    </source>
</evidence>
<organism evidence="3 4">
    <name type="scientific">Herbinix hemicellulosilytica</name>
    <dbReference type="NCBI Taxonomy" id="1564487"/>
    <lineage>
        <taxon>Bacteria</taxon>
        <taxon>Bacillati</taxon>
        <taxon>Bacillota</taxon>
        <taxon>Clostridia</taxon>
        <taxon>Lachnospirales</taxon>
        <taxon>Lachnospiraceae</taxon>
        <taxon>Herbinix</taxon>
    </lineage>
</organism>
<dbReference type="AlphaFoldDB" id="A0A0H5SH18"/>
<dbReference type="InterPro" id="IPR031165">
    <property type="entry name" value="GNAT_YJDJ"/>
</dbReference>
<dbReference type="EMBL" id="CVTD020000010">
    <property type="protein sequence ID" value="CRZ34081.1"/>
    <property type="molecule type" value="Genomic_DNA"/>
</dbReference>
<evidence type="ECO:0000313" key="3">
    <source>
        <dbReference type="EMBL" id="CRZ34081.1"/>
    </source>
</evidence>
<dbReference type="InterPro" id="IPR016181">
    <property type="entry name" value="Acyl_CoA_acyltransferase"/>
</dbReference>
<gene>
    <name evidence="3" type="ORF">HHT355_0878</name>
</gene>
<feature type="domain" description="N-acetyltransferase" evidence="2">
    <location>
        <begin position="2"/>
        <end position="90"/>
    </location>
</feature>
<dbReference type="GO" id="GO:0016747">
    <property type="term" value="F:acyltransferase activity, transferring groups other than amino-acyl groups"/>
    <property type="evidence" value="ECO:0007669"/>
    <property type="project" value="InterPro"/>
</dbReference>